<dbReference type="InterPro" id="IPR036278">
    <property type="entry name" value="Sialidase_sf"/>
</dbReference>
<name>A0A660SNC5_UNCW3</name>
<dbReference type="EMBL" id="QNBE01000006">
    <property type="protein sequence ID" value="RKX71551.1"/>
    <property type="molecule type" value="Genomic_DNA"/>
</dbReference>
<dbReference type="AlphaFoldDB" id="A0A660SNC5"/>
<dbReference type="Gene3D" id="2.130.10.10">
    <property type="entry name" value="YVTN repeat-like/Quinoprotein amine dehydrogenase"/>
    <property type="match status" value="1"/>
</dbReference>
<organism evidence="1 2">
    <name type="scientific">candidate division WOR-3 bacterium</name>
    <dbReference type="NCBI Taxonomy" id="2052148"/>
    <lineage>
        <taxon>Bacteria</taxon>
        <taxon>Bacteria division WOR-3</taxon>
    </lineage>
</organism>
<evidence type="ECO:0000313" key="2">
    <source>
        <dbReference type="Proteomes" id="UP000268469"/>
    </source>
</evidence>
<dbReference type="Proteomes" id="UP000268469">
    <property type="component" value="Unassembled WGS sequence"/>
</dbReference>
<dbReference type="CDD" id="cd15482">
    <property type="entry name" value="Sialidase_non-viral"/>
    <property type="match status" value="2"/>
</dbReference>
<proteinExistence type="predicted"/>
<evidence type="ECO:0008006" key="3">
    <source>
        <dbReference type="Google" id="ProtNLM"/>
    </source>
</evidence>
<evidence type="ECO:0000313" key="1">
    <source>
        <dbReference type="EMBL" id="RKX71551.1"/>
    </source>
</evidence>
<dbReference type="SUPFAM" id="SSF50939">
    <property type="entry name" value="Sialidases"/>
    <property type="match status" value="2"/>
</dbReference>
<reference evidence="1 2" key="1">
    <citation type="submission" date="2018-06" db="EMBL/GenBank/DDBJ databases">
        <title>Extensive metabolic versatility and redundancy in microbially diverse, dynamic hydrothermal sediments.</title>
        <authorList>
            <person name="Dombrowski N."/>
            <person name="Teske A."/>
            <person name="Baker B.J."/>
        </authorList>
    </citation>
    <scope>NUCLEOTIDE SEQUENCE [LARGE SCALE GENOMIC DNA]</scope>
    <source>
        <strain evidence="1">B36_G15</strain>
    </source>
</reference>
<gene>
    <name evidence="1" type="ORF">DRP53_01085</name>
</gene>
<dbReference type="Gene3D" id="2.120.10.10">
    <property type="match status" value="1"/>
</dbReference>
<dbReference type="InterPro" id="IPR015943">
    <property type="entry name" value="WD40/YVTN_repeat-like_dom_sf"/>
</dbReference>
<comment type="caution">
    <text evidence="1">The sequence shown here is derived from an EMBL/GenBank/DDBJ whole genome shotgun (WGS) entry which is preliminary data.</text>
</comment>
<accession>A0A660SNC5</accession>
<protein>
    <recommendedName>
        <fullName evidence="3">Exo-alpha-sialidase</fullName>
    </recommendedName>
</protein>
<sequence>MLPVVLLIIANYPWAPNVRVSVETPWDTLDQGESCFAVWGDSIYSICNTAQRSRVPIAPFAYSFNGGVSFTQVPFTDSATGITWHTDPVIEVDDSGHIHMLIQFSISRLNHYFSTNGGNTWSDTTTVTSSYGVDKPWMVVNKNEIYIVWQQTSGQTGIWFAKSTDYGRTFTLKRISYKTGVTALCMDENENLHLSLVAWGDGVYYRKSTDKGETWTQEKYLSNYYYRSGYGDRCPINSITAHGNAIFMTWVDSRNGNWDVMGMRSTDGGNTWSNRFVVNDSTAGGQFKGWALFDCYGGLHVIYYHCPYWPTGPTTPFSLRYQYSPDSGQTFYPSVRVSDTCAPSLDEFTGEYHIIRADSEYVYAIWTSGRNGDDNDLYFSKAKISEVSCPEQRSPVARSRSFTIPSIWHGEVVLKSTHPLVRISVYDGLGRLVRRIETEGKKVIRLKSVDLPEGILFLRCQLSDRTELKKVVNIW</sequence>